<accession>A0A7Z0GKW2</accession>
<dbReference type="EC" id="3.1.4.46" evidence="2"/>
<dbReference type="SUPFAM" id="SSF51695">
    <property type="entry name" value="PLC-like phosphodiesterases"/>
    <property type="match status" value="1"/>
</dbReference>
<keyword evidence="3" id="KW-1185">Reference proteome</keyword>
<dbReference type="PANTHER" id="PTHR46211:SF14">
    <property type="entry name" value="GLYCEROPHOSPHODIESTER PHOSPHODIESTERASE"/>
    <property type="match status" value="1"/>
</dbReference>
<keyword evidence="2" id="KW-0378">Hydrolase</keyword>
<organism evidence="2 3">
    <name type="scientific">Nesterenkonia xinjiangensis</name>
    <dbReference type="NCBI Taxonomy" id="225327"/>
    <lineage>
        <taxon>Bacteria</taxon>
        <taxon>Bacillati</taxon>
        <taxon>Actinomycetota</taxon>
        <taxon>Actinomycetes</taxon>
        <taxon>Micrococcales</taxon>
        <taxon>Micrococcaceae</taxon>
        <taxon>Nesterenkonia</taxon>
    </lineage>
</organism>
<name>A0A7Z0GKW2_9MICC</name>
<dbReference type="GO" id="GO:0008889">
    <property type="term" value="F:glycerophosphodiester phosphodiesterase activity"/>
    <property type="evidence" value="ECO:0007669"/>
    <property type="project" value="UniProtKB-EC"/>
</dbReference>
<protein>
    <submittedName>
        <fullName evidence="2">Glycerophosphoryl diester phosphodiesterase</fullName>
        <ecNumber evidence="2">3.1.4.46</ecNumber>
    </submittedName>
</protein>
<gene>
    <name evidence="2" type="ORF">HNR09_001308</name>
</gene>
<dbReference type="CDD" id="cd08566">
    <property type="entry name" value="GDPD_AtGDE_like"/>
    <property type="match status" value="1"/>
</dbReference>
<evidence type="ECO:0000313" key="2">
    <source>
        <dbReference type="EMBL" id="NYJ77897.1"/>
    </source>
</evidence>
<reference evidence="2 3" key="1">
    <citation type="submission" date="2020-07" db="EMBL/GenBank/DDBJ databases">
        <title>Sequencing the genomes of 1000 actinobacteria strains.</title>
        <authorList>
            <person name="Klenk H.-P."/>
        </authorList>
    </citation>
    <scope>NUCLEOTIDE SEQUENCE [LARGE SCALE GENOMIC DNA]</scope>
    <source>
        <strain evidence="2 3">DSM 15475</strain>
    </source>
</reference>
<sequence length="284" mass="31808">MRNTMATLRADAGMLIMAHRGTAVGSITENTVAAVHAALRSGADMVEIDIVASTDGDFFCFHDGAESRLFGQELNIVDLSGREIRQLRYIHTDRTNRSAPVASLADVLHHLPPRAVLNIDRSWRWWDTLLPWLEEWEVAHQLTLKCWAKDDSSVDTLRRQGPQLPFIPICESLDQAHAMVADPRLNTVGVELLARTPDHPALDREAVSELKALRPTDDPLLVMINSEVLRDGVPLFAGHDDESAVLISPHTAWGPLFDLGVDIIQTDWPWVLRDYRAWRADHAD</sequence>
<dbReference type="PANTHER" id="PTHR46211">
    <property type="entry name" value="GLYCEROPHOSPHORYL DIESTER PHOSPHODIESTERASE"/>
    <property type="match status" value="1"/>
</dbReference>
<dbReference type="GO" id="GO:0006629">
    <property type="term" value="P:lipid metabolic process"/>
    <property type="evidence" value="ECO:0007669"/>
    <property type="project" value="InterPro"/>
</dbReference>
<dbReference type="PROSITE" id="PS51704">
    <property type="entry name" value="GP_PDE"/>
    <property type="match status" value="1"/>
</dbReference>
<dbReference type="Gene3D" id="3.20.20.190">
    <property type="entry name" value="Phosphatidylinositol (PI) phosphodiesterase"/>
    <property type="match status" value="1"/>
</dbReference>
<evidence type="ECO:0000313" key="3">
    <source>
        <dbReference type="Proteomes" id="UP000535437"/>
    </source>
</evidence>
<dbReference type="AlphaFoldDB" id="A0A7Z0GKW2"/>
<evidence type="ECO:0000259" key="1">
    <source>
        <dbReference type="PROSITE" id="PS51704"/>
    </source>
</evidence>
<dbReference type="Proteomes" id="UP000535437">
    <property type="component" value="Unassembled WGS sequence"/>
</dbReference>
<proteinExistence type="predicted"/>
<dbReference type="InterPro" id="IPR017946">
    <property type="entry name" value="PLC-like_Pdiesterase_TIM-brl"/>
</dbReference>
<dbReference type="Pfam" id="PF03009">
    <property type="entry name" value="GDPD"/>
    <property type="match status" value="1"/>
</dbReference>
<feature type="domain" description="GP-PDE" evidence="1">
    <location>
        <begin position="14"/>
        <end position="284"/>
    </location>
</feature>
<comment type="caution">
    <text evidence="2">The sequence shown here is derived from an EMBL/GenBank/DDBJ whole genome shotgun (WGS) entry which is preliminary data.</text>
</comment>
<dbReference type="InterPro" id="IPR030395">
    <property type="entry name" value="GP_PDE_dom"/>
</dbReference>
<dbReference type="RefSeq" id="WP_179541318.1">
    <property type="nucleotide sequence ID" value="NZ_BAAALL010000002.1"/>
</dbReference>
<dbReference type="EMBL" id="JACCFY010000001">
    <property type="protein sequence ID" value="NYJ77897.1"/>
    <property type="molecule type" value="Genomic_DNA"/>
</dbReference>